<proteinExistence type="predicted"/>
<reference evidence="1" key="1">
    <citation type="journal article" date="2008" name="Nature">
        <title>The amphioxus genome and the evolution of the chordate karyotype.</title>
        <authorList>
            <consortium name="US DOE Joint Genome Institute (JGI-PGF)"/>
            <person name="Putnam N.H."/>
            <person name="Butts T."/>
            <person name="Ferrier D.E.K."/>
            <person name="Furlong R.F."/>
            <person name="Hellsten U."/>
            <person name="Kawashima T."/>
            <person name="Robinson-Rechavi M."/>
            <person name="Shoguchi E."/>
            <person name="Terry A."/>
            <person name="Yu J.-K."/>
            <person name="Benito-Gutierrez E.L."/>
            <person name="Dubchak I."/>
            <person name="Garcia-Fernandez J."/>
            <person name="Gibson-Brown J.J."/>
            <person name="Grigoriev I.V."/>
            <person name="Horton A.C."/>
            <person name="de Jong P.J."/>
            <person name="Jurka J."/>
            <person name="Kapitonov V.V."/>
            <person name="Kohara Y."/>
            <person name="Kuroki Y."/>
            <person name="Lindquist E."/>
            <person name="Lucas S."/>
            <person name="Osoegawa K."/>
            <person name="Pennacchio L.A."/>
            <person name="Salamov A.A."/>
            <person name="Satou Y."/>
            <person name="Sauka-Spengler T."/>
            <person name="Schmutz J."/>
            <person name="Shin-I T."/>
            <person name="Toyoda A."/>
            <person name="Bronner-Fraser M."/>
            <person name="Fujiyama A."/>
            <person name="Holland L.Z."/>
            <person name="Holland P.W.H."/>
            <person name="Satoh N."/>
            <person name="Rokhsar D.S."/>
        </authorList>
    </citation>
    <scope>NUCLEOTIDE SEQUENCE [LARGE SCALE GENOMIC DNA]</scope>
    <source>
        <strain evidence="1">S238N-H82</strain>
        <tissue evidence="1">Testes</tissue>
    </source>
</reference>
<evidence type="ECO:0000313" key="1">
    <source>
        <dbReference type="EMBL" id="EEN57445.1"/>
    </source>
</evidence>
<protein>
    <submittedName>
        <fullName evidence="1">Uncharacterized protein</fullName>
    </submittedName>
</protein>
<sequence length="164" mass="17909">MKHRQVTAKSAGLLQWEITDASQAAGKTARSGAAIFHGTCTHRDCKLRDGDELHLARGCFVGDYWLRVLWNSGLTKTLPLVRYPPDNSISYRGGVMHSRTFCACQATVITAVPVVQRGLAGERQNISTFAALIPSGKWGKLMLQLATNPIVIIDEALRTHPAVI</sequence>
<dbReference type="InParanoid" id="C3YQT9"/>
<organism>
    <name type="scientific">Branchiostoma floridae</name>
    <name type="common">Florida lancelet</name>
    <name type="synonym">Amphioxus</name>
    <dbReference type="NCBI Taxonomy" id="7739"/>
    <lineage>
        <taxon>Eukaryota</taxon>
        <taxon>Metazoa</taxon>
        <taxon>Chordata</taxon>
        <taxon>Cephalochordata</taxon>
        <taxon>Leptocardii</taxon>
        <taxon>Amphioxiformes</taxon>
        <taxon>Branchiostomatidae</taxon>
        <taxon>Branchiostoma</taxon>
    </lineage>
</organism>
<dbReference type="AlphaFoldDB" id="C3YQT9"/>
<name>C3YQT9_BRAFL</name>
<gene>
    <name evidence="1" type="ORF">BRAFLDRAFT_81308</name>
</gene>
<accession>C3YQT9</accession>
<dbReference type="EMBL" id="GG666543">
    <property type="protein sequence ID" value="EEN57445.1"/>
    <property type="molecule type" value="Genomic_DNA"/>
</dbReference>